<dbReference type="EMBL" id="CP038799">
    <property type="protein sequence ID" value="QIV82067.1"/>
    <property type="molecule type" value="Genomic_DNA"/>
</dbReference>
<dbReference type="Proteomes" id="UP000501849">
    <property type="component" value="Chromosome"/>
</dbReference>
<dbReference type="InterPro" id="IPR029050">
    <property type="entry name" value="Immunoprotect_excell_Ig-like"/>
</dbReference>
<reference evidence="4 5" key="1">
    <citation type="submission" date="2019-04" db="EMBL/GenBank/DDBJ databases">
        <title>Draft, Whole-Genome Sequence of the Anthracene-degrading Mycobacterium frederiksbergense LB501T, Isolated from a Polycyclic Aromatic Hydrocarbon (PAH)-Contaminated Soil.</title>
        <authorList>
            <person name="Augelletti F."/>
        </authorList>
    </citation>
    <scope>NUCLEOTIDE SEQUENCE [LARGE SCALE GENOMIC DNA]</scope>
    <source>
        <strain evidence="4 5">LB 501T</strain>
    </source>
</reference>
<dbReference type="Pfam" id="PF09167">
    <property type="entry name" value="DUF1942"/>
    <property type="match status" value="1"/>
</dbReference>
<dbReference type="KEGG" id="mfre:EXE63_15175"/>
<gene>
    <name evidence="4" type="ORF">EXE63_15175</name>
</gene>
<sequence>MRLHIVFVAAIVTVLVGSAAAIAAPASAREHCRHQFGSQQHVADAGGAVVEEWIVADMQMSTATLPGYAPRGQIWEASLTVRAAAGTVTPIIPNLSAVTKEGQRHPVLWQIATAQGLPATTLAEGQSSSGKVYFDVVGADPMAIFYDNGTGQPLMWRCKAGGMSMPMPMENCPMCAAMSRPCPDCRDEM</sequence>
<feature type="domain" description="MPT63-like" evidence="3">
    <location>
        <begin position="34"/>
        <end position="156"/>
    </location>
</feature>
<evidence type="ECO:0000313" key="5">
    <source>
        <dbReference type="Proteomes" id="UP000501849"/>
    </source>
</evidence>
<evidence type="ECO:0000313" key="4">
    <source>
        <dbReference type="EMBL" id="QIV82067.1"/>
    </source>
</evidence>
<dbReference type="AlphaFoldDB" id="A0A6H0S7Q0"/>
<organism evidence="4 5">
    <name type="scientific">Mycolicibacterium frederiksbergense</name>
    <dbReference type="NCBI Taxonomy" id="117567"/>
    <lineage>
        <taxon>Bacteria</taxon>
        <taxon>Bacillati</taxon>
        <taxon>Actinomycetota</taxon>
        <taxon>Actinomycetes</taxon>
        <taxon>Mycobacteriales</taxon>
        <taxon>Mycobacteriaceae</taxon>
        <taxon>Mycolicibacterium</taxon>
    </lineage>
</organism>
<dbReference type="Gene3D" id="2.60.40.1240">
    <property type="match status" value="1"/>
</dbReference>
<accession>A0A6H0S7Q0</accession>
<dbReference type="GO" id="GO:0005615">
    <property type="term" value="C:extracellular space"/>
    <property type="evidence" value="ECO:0007669"/>
    <property type="project" value="InterPro"/>
</dbReference>
<name>A0A6H0S7Q0_9MYCO</name>
<keyword evidence="5" id="KW-1185">Reference proteome</keyword>
<feature type="signal peptide" evidence="2">
    <location>
        <begin position="1"/>
        <end position="23"/>
    </location>
</feature>
<dbReference type="InterPro" id="IPR015250">
    <property type="entry name" value="MPT63-like"/>
</dbReference>
<dbReference type="SUPFAM" id="SSF81982">
    <property type="entry name" value="Antigen MPT63/MPB63 (immunoprotective extracellular protein)"/>
    <property type="match status" value="1"/>
</dbReference>
<keyword evidence="1 2" id="KW-0732">Signal</keyword>
<evidence type="ECO:0000256" key="2">
    <source>
        <dbReference type="SAM" id="SignalP"/>
    </source>
</evidence>
<feature type="chain" id="PRO_5039633125" evidence="2">
    <location>
        <begin position="24"/>
        <end position="189"/>
    </location>
</feature>
<proteinExistence type="predicted"/>
<protein>
    <submittedName>
        <fullName evidence="4">DUF1942 domain-containing protein</fullName>
    </submittedName>
</protein>
<evidence type="ECO:0000256" key="1">
    <source>
        <dbReference type="ARBA" id="ARBA00022729"/>
    </source>
</evidence>
<evidence type="ECO:0000259" key="3">
    <source>
        <dbReference type="Pfam" id="PF09167"/>
    </source>
</evidence>
<dbReference type="RefSeq" id="WP_168142597.1">
    <property type="nucleotide sequence ID" value="NZ_CBCSDT010000050.1"/>
</dbReference>